<protein>
    <recommendedName>
        <fullName evidence="3">histidine kinase</fullName>
        <ecNumber evidence="3">2.7.13.3</ecNumber>
    </recommendedName>
</protein>
<dbReference type="EMBL" id="AP022660">
    <property type="protein sequence ID" value="BCA48593.1"/>
    <property type="molecule type" value="Genomic_DNA"/>
</dbReference>
<dbReference type="CDD" id="cd00082">
    <property type="entry name" value="HisKA"/>
    <property type="match status" value="1"/>
</dbReference>
<proteinExistence type="predicted"/>
<dbReference type="GO" id="GO:0000155">
    <property type="term" value="F:phosphorelay sensor kinase activity"/>
    <property type="evidence" value="ECO:0007669"/>
    <property type="project" value="InterPro"/>
</dbReference>
<keyword evidence="7" id="KW-0547">Nucleotide-binding</keyword>
<dbReference type="PROSITE" id="PS50113">
    <property type="entry name" value="PAC"/>
    <property type="match status" value="1"/>
</dbReference>
<gene>
    <name evidence="14" type="ORF">BatF92_05350</name>
</gene>
<keyword evidence="6" id="KW-0808">Transferase</keyword>
<dbReference type="AlphaFoldDB" id="A0A679HA95"/>
<evidence type="ECO:0000256" key="9">
    <source>
        <dbReference type="ARBA" id="ARBA00022840"/>
    </source>
</evidence>
<reference evidence="14 15" key="1">
    <citation type="submission" date="2020-02" db="EMBL/GenBank/DDBJ databases">
        <title>Whole-genome sequencing and comparative analysis of the genomes of Bacteroides thetaiotaomicron and Escherichia coli isolated from a healthy resident in Vietnam.</title>
        <authorList>
            <person name="Mohsin M."/>
            <person name="Tanaka K."/>
            <person name="Kawahara R."/>
            <person name="Kondo S."/>
            <person name="Noguchi H."/>
            <person name="Motooka D."/>
            <person name="Nakamura S."/>
            <person name="Khong D.T."/>
            <person name="Nguyen T.N."/>
            <person name="Tran H.T."/>
            <person name="Yamamoto Y."/>
        </authorList>
    </citation>
    <scope>NUCLEOTIDE SEQUENCE [LARGE SCALE GENOMIC DNA]</scope>
    <source>
        <strain evidence="14 15">F9-2</strain>
    </source>
</reference>
<dbReference type="InterPro" id="IPR003594">
    <property type="entry name" value="HATPase_dom"/>
</dbReference>
<keyword evidence="11" id="KW-0472">Membrane</keyword>
<dbReference type="Gene3D" id="3.30.450.20">
    <property type="entry name" value="PAS domain"/>
    <property type="match status" value="1"/>
</dbReference>
<dbReference type="InterPro" id="IPR004358">
    <property type="entry name" value="Sig_transdc_His_kin-like_C"/>
</dbReference>
<dbReference type="FunFam" id="3.30.565.10:FF:000023">
    <property type="entry name" value="PAS domain-containing sensor histidine kinase"/>
    <property type="match status" value="1"/>
</dbReference>
<evidence type="ECO:0000256" key="8">
    <source>
        <dbReference type="ARBA" id="ARBA00022777"/>
    </source>
</evidence>
<dbReference type="InterPro" id="IPR036097">
    <property type="entry name" value="HisK_dim/P_sf"/>
</dbReference>
<dbReference type="SMART" id="SM00388">
    <property type="entry name" value="HisKA"/>
    <property type="match status" value="1"/>
</dbReference>
<dbReference type="Pfam" id="PF08447">
    <property type="entry name" value="PAS_3"/>
    <property type="match status" value="1"/>
</dbReference>
<comment type="subcellular location">
    <subcellularLocation>
        <location evidence="2">Cell membrane</location>
    </subcellularLocation>
</comment>
<evidence type="ECO:0000256" key="2">
    <source>
        <dbReference type="ARBA" id="ARBA00004236"/>
    </source>
</evidence>
<dbReference type="InterPro" id="IPR003661">
    <property type="entry name" value="HisK_dim/P_dom"/>
</dbReference>
<dbReference type="Pfam" id="PF02518">
    <property type="entry name" value="HATPase_c"/>
    <property type="match status" value="1"/>
</dbReference>
<dbReference type="InterPro" id="IPR000700">
    <property type="entry name" value="PAS-assoc_C"/>
</dbReference>
<dbReference type="Proteomes" id="UP000500882">
    <property type="component" value="Chromosome"/>
</dbReference>
<evidence type="ECO:0000256" key="5">
    <source>
        <dbReference type="ARBA" id="ARBA00022553"/>
    </source>
</evidence>
<dbReference type="InterPro" id="IPR036890">
    <property type="entry name" value="HATPase_C_sf"/>
</dbReference>
<dbReference type="FunFam" id="1.10.287.130:FF:000002">
    <property type="entry name" value="Two-component osmosensing histidine kinase"/>
    <property type="match status" value="1"/>
</dbReference>
<evidence type="ECO:0000256" key="4">
    <source>
        <dbReference type="ARBA" id="ARBA00022475"/>
    </source>
</evidence>
<evidence type="ECO:0000256" key="10">
    <source>
        <dbReference type="ARBA" id="ARBA00023012"/>
    </source>
</evidence>
<dbReference type="CDD" id="cd16922">
    <property type="entry name" value="HATPase_EvgS-ArcB-TorS-like"/>
    <property type="match status" value="1"/>
</dbReference>
<dbReference type="GO" id="GO:0005886">
    <property type="term" value="C:plasma membrane"/>
    <property type="evidence" value="ECO:0007669"/>
    <property type="project" value="UniProtKB-SubCell"/>
</dbReference>
<evidence type="ECO:0000313" key="14">
    <source>
        <dbReference type="EMBL" id="BCA48593.1"/>
    </source>
</evidence>
<dbReference type="Gene3D" id="1.10.287.130">
    <property type="match status" value="1"/>
</dbReference>
<dbReference type="PRINTS" id="PR00344">
    <property type="entry name" value="BCTRLSENSOR"/>
</dbReference>
<evidence type="ECO:0000313" key="15">
    <source>
        <dbReference type="Proteomes" id="UP000500882"/>
    </source>
</evidence>
<dbReference type="GO" id="GO:0005524">
    <property type="term" value="F:ATP binding"/>
    <property type="evidence" value="ECO:0007669"/>
    <property type="project" value="UniProtKB-KW"/>
</dbReference>
<dbReference type="Gene3D" id="3.30.565.10">
    <property type="entry name" value="Histidine kinase-like ATPase, C-terminal domain"/>
    <property type="match status" value="1"/>
</dbReference>
<dbReference type="SUPFAM" id="SSF55874">
    <property type="entry name" value="ATPase domain of HSP90 chaperone/DNA topoisomerase II/histidine kinase"/>
    <property type="match status" value="1"/>
</dbReference>
<evidence type="ECO:0000256" key="3">
    <source>
        <dbReference type="ARBA" id="ARBA00012438"/>
    </source>
</evidence>
<dbReference type="InterPro" id="IPR005467">
    <property type="entry name" value="His_kinase_dom"/>
</dbReference>
<keyword evidence="9" id="KW-0067">ATP-binding</keyword>
<dbReference type="PANTHER" id="PTHR43711:SF31">
    <property type="entry name" value="HISTIDINE KINASE"/>
    <property type="match status" value="1"/>
</dbReference>
<dbReference type="SMART" id="SM00387">
    <property type="entry name" value="HATPase_c"/>
    <property type="match status" value="1"/>
</dbReference>
<keyword evidence="10" id="KW-0902">Two-component regulatory system</keyword>
<evidence type="ECO:0000259" key="12">
    <source>
        <dbReference type="PROSITE" id="PS50109"/>
    </source>
</evidence>
<dbReference type="Pfam" id="PF00512">
    <property type="entry name" value="HisKA"/>
    <property type="match status" value="1"/>
</dbReference>
<dbReference type="SUPFAM" id="SSF55785">
    <property type="entry name" value="PYP-like sensor domain (PAS domain)"/>
    <property type="match status" value="1"/>
</dbReference>
<dbReference type="SUPFAM" id="SSF47384">
    <property type="entry name" value="Homodimeric domain of signal transducing histidine kinase"/>
    <property type="match status" value="1"/>
</dbReference>
<evidence type="ECO:0000256" key="11">
    <source>
        <dbReference type="ARBA" id="ARBA00023136"/>
    </source>
</evidence>
<feature type="domain" description="PAC" evidence="13">
    <location>
        <begin position="64"/>
        <end position="119"/>
    </location>
</feature>
<sequence>MGYAKLNLLNRKGYAIKQWYKNLGEEEDTPLADVVGVYRNMHPEDRERIFDFYREVRKGNRKHFQGEMRICRPGKKNEWNWIRMNVVVTTYNPEENEVEIIGINYDITELKETEKELILARDKAEMMDRLKSAFLANMSHEIRTPLNAIVGFSDLLVDTENIEERREYIQIVKENNDLLLQLISDILDLSKIEAGTFEFTNGDVDVNMLCEDIVRSMQMKVKENVELMFDPHLAECRIISDRNRLHQVISNFVNNAIKFTSEGSIRVGYKQKGEELEFYVQDTGVGIDAESQAHIFERFVKLNSFVHGTGLGLSICQSIVEQMGGKIGVESEPGKGSRFWFSLPCFVVMSEE</sequence>
<dbReference type="InterPro" id="IPR013655">
    <property type="entry name" value="PAS_fold_3"/>
</dbReference>
<accession>A0A679HA95</accession>
<comment type="catalytic activity">
    <reaction evidence="1">
        <text>ATP + protein L-histidine = ADP + protein N-phospho-L-histidine.</text>
        <dbReference type="EC" id="2.7.13.3"/>
    </reaction>
</comment>
<evidence type="ECO:0000256" key="6">
    <source>
        <dbReference type="ARBA" id="ARBA00022679"/>
    </source>
</evidence>
<dbReference type="EC" id="2.7.13.3" evidence="3"/>
<name>A0A679HA95_BACT4</name>
<keyword evidence="4" id="KW-1003">Cell membrane</keyword>
<dbReference type="InterPro" id="IPR035965">
    <property type="entry name" value="PAS-like_dom_sf"/>
</dbReference>
<dbReference type="PROSITE" id="PS50109">
    <property type="entry name" value="HIS_KIN"/>
    <property type="match status" value="1"/>
</dbReference>
<keyword evidence="8" id="KW-0418">Kinase</keyword>
<evidence type="ECO:0000256" key="7">
    <source>
        <dbReference type="ARBA" id="ARBA00022741"/>
    </source>
</evidence>
<evidence type="ECO:0000259" key="13">
    <source>
        <dbReference type="PROSITE" id="PS50113"/>
    </source>
</evidence>
<dbReference type="PANTHER" id="PTHR43711">
    <property type="entry name" value="TWO-COMPONENT HISTIDINE KINASE"/>
    <property type="match status" value="1"/>
</dbReference>
<evidence type="ECO:0000256" key="1">
    <source>
        <dbReference type="ARBA" id="ARBA00000085"/>
    </source>
</evidence>
<organism evidence="14 15">
    <name type="scientific">Bacteroides thetaiotaomicron</name>
    <dbReference type="NCBI Taxonomy" id="818"/>
    <lineage>
        <taxon>Bacteria</taxon>
        <taxon>Pseudomonadati</taxon>
        <taxon>Bacteroidota</taxon>
        <taxon>Bacteroidia</taxon>
        <taxon>Bacteroidales</taxon>
        <taxon>Bacteroidaceae</taxon>
        <taxon>Bacteroides</taxon>
    </lineage>
</organism>
<dbReference type="InterPro" id="IPR050736">
    <property type="entry name" value="Sensor_HK_Regulatory"/>
</dbReference>
<feature type="domain" description="Histidine kinase" evidence="12">
    <location>
        <begin position="137"/>
        <end position="347"/>
    </location>
</feature>
<keyword evidence="5" id="KW-0597">Phosphoprotein</keyword>